<evidence type="ECO:0000256" key="7">
    <source>
        <dbReference type="SAM" id="MobiDB-lite"/>
    </source>
</evidence>
<dbReference type="InterPro" id="IPR027417">
    <property type="entry name" value="P-loop_NTPase"/>
</dbReference>
<sequence length="584" mass="64996">MAVRLAGRLRRVARRFHRPVRTRPVPRLARAAGPRPPLDHRWCRRGVGPLRAGAGRPRRPRPARHPPAGVWLRPLGHAHRRAPQWPAGRGTAMTDRSSVILGAYGRHLLRERTMQPVLVIGPTGSGKTTTTVHPTLLAAWDESAVVWDFKGSVTEDTSRARTRFGDVIVLDLARRGGSRYNPLMAVRPEPYLVPDCQHAARVLTEGEQEGHWRNAAFSYLTGVFVYLLTAAADSEKSLAGARRHILLGDDGLTLMLAEGIHPTAQRAAQELWDKSLALAEERGTGEGEGKGRPGGGSAPPDKSLHYRKSVYVTASVLLAEFEDPVMEAQTAVSDFSVSDLVAGERPVTLYIVARPLDARRLRRVFKLILTQMVDFLTIDRALADDGRARRWRLLVVLDEFLQFHLREAAEWIKYVREYGIRLLLLAQSLWEVEEEYGRGLTANCRLVVFRPNSSDEAERISRMVGEAIEEVPTRSTSKGLLDLFPTVSRGVRVDRRPVLPMHEALEMGGDDLIVFGYGKPIRATRLHPYADPRWRPLYGRATAAWTPNPDANRWFGAVGPAAEGGMPDAPAAPRRPGKPPRLWT</sequence>
<evidence type="ECO:0000256" key="3">
    <source>
        <dbReference type="ARBA" id="ARBA00022475"/>
    </source>
</evidence>
<keyword evidence="3" id="KW-1003">Cell membrane</keyword>
<evidence type="ECO:0000256" key="4">
    <source>
        <dbReference type="ARBA" id="ARBA00022692"/>
    </source>
</evidence>
<evidence type="ECO:0000256" key="6">
    <source>
        <dbReference type="ARBA" id="ARBA00023136"/>
    </source>
</evidence>
<evidence type="ECO:0000256" key="2">
    <source>
        <dbReference type="ARBA" id="ARBA00008806"/>
    </source>
</evidence>
<dbReference type="PANTHER" id="PTHR37937">
    <property type="entry name" value="CONJUGATIVE TRANSFER: DNA TRANSPORT"/>
    <property type="match status" value="1"/>
</dbReference>
<comment type="subcellular location">
    <subcellularLocation>
        <location evidence="1">Cell membrane</location>
        <topology evidence="1">Multi-pass membrane protein</topology>
    </subcellularLocation>
</comment>
<dbReference type="OrthoDB" id="9759295at2"/>
<gene>
    <name evidence="8" type="ORF">DEW08_06755</name>
</gene>
<keyword evidence="9" id="KW-1185">Reference proteome</keyword>
<evidence type="ECO:0008006" key="10">
    <source>
        <dbReference type="Google" id="ProtNLM"/>
    </source>
</evidence>
<comment type="similarity">
    <text evidence="2">Belongs to the VirD4/TraG family.</text>
</comment>
<accession>A0A2S2CNC7</accession>
<dbReference type="KEGG" id="azz:DEW08_06755"/>
<evidence type="ECO:0000313" key="9">
    <source>
        <dbReference type="Proteomes" id="UP000245629"/>
    </source>
</evidence>
<keyword evidence="6" id="KW-0472">Membrane</keyword>
<evidence type="ECO:0000256" key="1">
    <source>
        <dbReference type="ARBA" id="ARBA00004651"/>
    </source>
</evidence>
<dbReference type="EMBL" id="CP029353">
    <property type="protein sequence ID" value="AWK85992.1"/>
    <property type="molecule type" value="Genomic_DNA"/>
</dbReference>
<feature type="region of interest" description="Disordered" evidence="7">
    <location>
        <begin position="28"/>
        <end position="71"/>
    </location>
</feature>
<feature type="region of interest" description="Disordered" evidence="7">
    <location>
        <begin position="282"/>
        <end position="303"/>
    </location>
</feature>
<dbReference type="PANTHER" id="PTHR37937:SF1">
    <property type="entry name" value="CONJUGATIVE TRANSFER: DNA TRANSPORT"/>
    <property type="match status" value="1"/>
</dbReference>
<organism evidence="8 9">
    <name type="scientific">Azospirillum thermophilum</name>
    <dbReference type="NCBI Taxonomy" id="2202148"/>
    <lineage>
        <taxon>Bacteria</taxon>
        <taxon>Pseudomonadati</taxon>
        <taxon>Pseudomonadota</taxon>
        <taxon>Alphaproteobacteria</taxon>
        <taxon>Rhodospirillales</taxon>
        <taxon>Azospirillaceae</taxon>
        <taxon>Azospirillum</taxon>
    </lineage>
</organism>
<dbReference type="CDD" id="cd01127">
    <property type="entry name" value="TrwB_TraG_TraD_VirD4"/>
    <property type="match status" value="2"/>
</dbReference>
<dbReference type="Gene3D" id="3.40.50.300">
    <property type="entry name" value="P-loop containing nucleotide triphosphate hydrolases"/>
    <property type="match status" value="1"/>
</dbReference>
<feature type="compositionally biased region" description="Basic and acidic residues" evidence="7">
    <location>
        <begin position="282"/>
        <end position="291"/>
    </location>
</feature>
<dbReference type="GO" id="GO:0005886">
    <property type="term" value="C:plasma membrane"/>
    <property type="evidence" value="ECO:0007669"/>
    <property type="project" value="UniProtKB-SubCell"/>
</dbReference>
<name>A0A2S2CNC7_9PROT</name>
<evidence type="ECO:0000313" key="8">
    <source>
        <dbReference type="EMBL" id="AWK85992.1"/>
    </source>
</evidence>
<dbReference type="Proteomes" id="UP000245629">
    <property type="component" value="Chromosome 2"/>
</dbReference>
<keyword evidence="4" id="KW-0812">Transmembrane</keyword>
<evidence type="ECO:0000256" key="5">
    <source>
        <dbReference type="ARBA" id="ARBA00022989"/>
    </source>
</evidence>
<reference evidence="9" key="1">
    <citation type="submission" date="2018-05" db="EMBL/GenBank/DDBJ databases">
        <title>Azospirillum thermophila sp. nov., a novel isolated from hot spring.</title>
        <authorList>
            <person name="Zhao Z."/>
        </authorList>
    </citation>
    <scope>NUCLEOTIDE SEQUENCE [LARGE SCALE GENOMIC DNA]</scope>
    <source>
        <strain evidence="9">CFH 70021</strain>
    </source>
</reference>
<dbReference type="SUPFAM" id="SSF52540">
    <property type="entry name" value="P-loop containing nucleoside triphosphate hydrolases"/>
    <property type="match status" value="1"/>
</dbReference>
<dbReference type="AlphaFoldDB" id="A0A2S2CNC7"/>
<dbReference type="Pfam" id="PF02534">
    <property type="entry name" value="T4SS-DNA_transf"/>
    <property type="match status" value="1"/>
</dbReference>
<feature type="compositionally biased region" description="Low complexity" evidence="7">
    <location>
        <begin position="45"/>
        <end position="55"/>
    </location>
</feature>
<protein>
    <recommendedName>
        <fullName evidence="10">Type IV secretory system conjugative DNA transfer family protein</fullName>
    </recommendedName>
</protein>
<keyword evidence="5" id="KW-1133">Transmembrane helix</keyword>
<proteinExistence type="inferred from homology"/>
<dbReference type="InterPro" id="IPR051539">
    <property type="entry name" value="T4SS-coupling_protein"/>
</dbReference>
<feature type="compositionally biased region" description="Low complexity" evidence="7">
    <location>
        <begin position="564"/>
        <end position="574"/>
    </location>
</feature>
<feature type="region of interest" description="Disordered" evidence="7">
    <location>
        <begin position="559"/>
        <end position="584"/>
    </location>
</feature>
<dbReference type="InterPro" id="IPR003688">
    <property type="entry name" value="TraG/VirD4"/>
</dbReference>